<gene>
    <name evidence="2" type="ORF">RADP37_04251</name>
</gene>
<dbReference type="EC" id="3.3.2.9" evidence="2"/>
<sequence length="71" mass="7804">MSAACRRARGWRCRRASPAFRTRCIPGRRGASRKRDSTSPAITPVPRGGHFAALEAPDLLVADLREWGRSG</sequence>
<evidence type="ECO:0000313" key="2">
    <source>
        <dbReference type="EMBL" id="AWV22623.1"/>
    </source>
</evidence>
<organism evidence="2">
    <name type="scientific">Roseomonas mucosa</name>
    <dbReference type="NCBI Taxonomy" id="207340"/>
    <lineage>
        <taxon>Bacteria</taxon>
        <taxon>Pseudomonadati</taxon>
        <taxon>Pseudomonadota</taxon>
        <taxon>Alphaproteobacteria</taxon>
        <taxon>Acetobacterales</taxon>
        <taxon>Roseomonadaceae</taxon>
        <taxon>Roseomonas</taxon>
    </lineage>
</organism>
<keyword evidence="2" id="KW-0378">Hydrolase</keyword>
<dbReference type="EMBL" id="CP025189">
    <property type="protein sequence ID" value="AWV22623.1"/>
    <property type="molecule type" value="Genomic_DNA"/>
</dbReference>
<dbReference type="SUPFAM" id="SSF53474">
    <property type="entry name" value="alpha/beta-Hydrolases"/>
    <property type="match status" value="1"/>
</dbReference>
<reference evidence="2" key="1">
    <citation type="submission" date="2017-12" db="EMBL/GenBank/DDBJ databases">
        <authorList>
            <person name="Martens C."/>
            <person name="Dahlstrom E."/>
            <person name="Barbian K."/>
            <person name="Sykora L."/>
            <person name="Ricklefs S."/>
            <person name="Bruno D."/>
            <person name="Anzick I."/>
            <person name="Myles I."/>
            <person name="Datta S.K."/>
        </authorList>
    </citation>
    <scope>NUCLEOTIDE SEQUENCE</scope>
    <source>
        <strain evidence="2">AD2</strain>
    </source>
</reference>
<dbReference type="GO" id="GO:0033961">
    <property type="term" value="F:cis-stilbene-oxide hydrolase activity"/>
    <property type="evidence" value="ECO:0007669"/>
    <property type="project" value="UniProtKB-EC"/>
</dbReference>
<protein>
    <submittedName>
        <fullName evidence="2">Epoxide hydrolase</fullName>
        <ecNumber evidence="2">3.3.2.9</ecNumber>
    </submittedName>
</protein>
<dbReference type="Gene3D" id="3.40.50.1820">
    <property type="entry name" value="alpha/beta hydrolase"/>
    <property type="match status" value="1"/>
</dbReference>
<proteinExistence type="predicted"/>
<name>A0A4Y1MYM2_9PROT</name>
<accession>A0A4Y1MYM2</accession>
<evidence type="ECO:0000256" key="1">
    <source>
        <dbReference type="SAM" id="MobiDB-lite"/>
    </source>
</evidence>
<dbReference type="AlphaFoldDB" id="A0A4Y1MYM2"/>
<feature type="region of interest" description="Disordered" evidence="1">
    <location>
        <begin position="26"/>
        <end position="48"/>
    </location>
</feature>
<dbReference type="InterPro" id="IPR029058">
    <property type="entry name" value="AB_hydrolase_fold"/>
</dbReference>